<evidence type="ECO:0000256" key="3">
    <source>
        <dbReference type="PROSITE-ProRule" id="PRU00708"/>
    </source>
</evidence>
<comment type="similarity">
    <text evidence="1">Belongs to the PPR family. P subfamily.</text>
</comment>
<keyword evidence="2" id="KW-0677">Repeat</keyword>
<evidence type="ECO:0000313" key="5">
    <source>
        <dbReference type="Proteomes" id="UP001085076"/>
    </source>
</evidence>
<evidence type="ECO:0000256" key="2">
    <source>
        <dbReference type="ARBA" id="ARBA00022737"/>
    </source>
</evidence>
<protein>
    <recommendedName>
        <fullName evidence="6">Pentatricopeptide repeat-containing protein</fullName>
    </recommendedName>
</protein>
<dbReference type="OrthoDB" id="726314at2759"/>
<dbReference type="EMBL" id="JAGGNH010000002">
    <property type="protein sequence ID" value="KAJ0981672.1"/>
    <property type="molecule type" value="Genomic_DNA"/>
</dbReference>
<evidence type="ECO:0008006" key="6">
    <source>
        <dbReference type="Google" id="ProtNLM"/>
    </source>
</evidence>
<feature type="repeat" description="PPR" evidence="3">
    <location>
        <begin position="550"/>
        <end position="584"/>
    </location>
</feature>
<comment type="caution">
    <text evidence="4">The sequence shown here is derived from an EMBL/GenBank/DDBJ whole genome shotgun (WGS) entry which is preliminary data.</text>
</comment>
<dbReference type="PANTHER" id="PTHR46598">
    <property type="entry name" value="BNAC05G43320D PROTEIN"/>
    <property type="match status" value="1"/>
</dbReference>
<sequence>MTVFALRCSFWILSVHIGRNCGFRMVHLRNYTSADEHDWMKLLVSSYSSYSVETLKVAKGKPSQFALSFSTLADPILVQAHDPSRLALDLVNAVDEHRFEDAWKLCERHMLMYGFLRKSTLTKLISCSAESCQSQWLAKAYDLVELIFNEKKHELLEKESLIYLSFILARCESPILASNVLRKLIQMEAFPPLSAWSGIIGHMSQTATGAFLAAELIMEIGYLFNDNRVDPRKKSNRPLFVMKPNSNAFNIALTGCLLFGTTRKAEQLLDLMPRIGVKADANLLIIMAHVYEKNGRKDEIKKLKRHIDEACGLTSSQFQQFYNYLLSCHLKFGDLASAAEIVLGMLRKAKEAKMSLSAAKSVVAAVDTRKTSVTGVNYGLKKLDVIEKFRLAKSQAPSYNEFLRDRKYSRLETEAQECLHLLTDTLQGQVELVKMENGILHPTDKIYAKLVRAFLEADKVSDLAAFLITASKEDSPSSIENSAVVQVINACISLGMLDQAHDLLDEMRFSGVRLGSSIYSSLLKAYCKENRQGDAMALLRDARKAGVQLDSSCYETLIESRIHHKDSSGALHLFKEMKESNIPRSGNHGFEMLVEGCSGSGEANLMAKLLEEIKDNQSMNYGVHDWNSIIHFFCKKRLMHDAQRALNKMRALGHNPNAVTFHSLVTGYAAIGGKYMEVTDLWGEMKVLASSGSMKFDQELLDSLLYCFVRGGFFLRAMEVIEMMEKGNMFIDKYKYRSLWLKYHRTLYKGKAPKIGMKAYLMQSIVQEDYMFQRSLGMDEWFSGACSDIIHTSRSGR</sequence>
<reference evidence="4" key="1">
    <citation type="submission" date="2021-03" db="EMBL/GenBank/DDBJ databases">
        <authorList>
            <person name="Li Z."/>
            <person name="Yang C."/>
        </authorList>
    </citation>
    <scope>NUCLEOTIDE SEQUENCE</scope>
    <source>
        <strain evidence="4">Dzin_1.0</strain>
        <tissue evidence="4">Leaf</tissue>
    </source>
</reference>
<dbReference type="AlphaFoldDB" id="A0A9D5CZP3"/>
<dbReference type="NCBIfam" id="TIGR00756">
    <property type="entry name" value="PPR"/>
    <property type="match status" value="2"/>
</dbReference>
<feature type="repeat" description="PPR" evidence="3">
    <location>
        <begin position="515"/>
        <end position="549"/>
    </location>
</feature>
<dbReference type="Pfam" id="PF01535">
    <property type="entry name" value="PPR"/>
    <property type="match status" value="1"/>
</dbReference>
<name>A0A9D5CZP3_9LILI</name>
<feature type="repeat" description="PPR" evidence="3">
    <location>
        <begin position="622"/>
        <end position="656"/>
    </location>
</feature>
<dbReference type="Pfam" id="PF13812">
    <property type="entry name" value="PPR_3"/>
    <property type="match status" value="1"/>
</dbReference>
<dbReference type="Pfam" id="PF13041">
    <property type="entry name" value="PPR_2"/>
    <property type="match status" value="1"/>
</dbReference>
<dbReference type="PANTHER" id="PTHR46598:SF1">
    <property type="entry name" value="OS10G0422566 PROTEIN"/>
    <property type="match status" value="1"/>
</dbReference>
<evidence type="ECO:0000313" key="4">
    <source>
        <dbReference type="EMBL" id="KAJ0981672.1"/>
    </source>
</evidence>
<evidence type="ECO:0000256" key="1">
    <source>
        <dbReference type="ARBA" id="ARBA00007626"/>
    </source>
</evidence>
<keyword evidence="5" id="KW-1185">Reference proteome</keyword>
<dbReference type="InterPro" id="IPR011990">
    <property type="entry name" value="TPR-like_helical_dom_sf"/>
</dbReference>
<reference evidence="4" key="2">
    <citation type="journal article" date="2022" name="Hortic Res">
        <title>The genome of Dioscorea zingiberensis sheds light on the biosynthesis, origin and evolution of the medicinally important diosgenin saponins.</title>
        <authorList>
            <person name="Li Y."/>
            <person name="Tan C."/>
            <person name="Li Z."/>
            <person name="Guo J."/>
            <person name="Li S."/>
            <person name="Chen X."/>
            <person name="Wang C."/>
            <person name="Dai X."/>
            <person name="Yang H."/>
            <person name="Song W."/>
            <person name="Hou L."/>
            <person name="Xu J."/>
            <person name="Tong Z."/>
            <person name="Xu A."/>
            <person name="Yuan X."/>
            <person name="Wang W."/>
            <person name="Yang Q."/>
            <person name="Chen L."/>
            <person name="Sun Z."/>
            <person name="Wang K."/>
            <person name="Pan B."/>
            <person name="Chen J."/>
            <person name="Bao Y."/>
            <person name="Liu F."/>
            <person name="Qi X."/>
            <person name="Gang D.R."/>
            <person name="Wen J."/>
            <person name="Li J."/>
        </authorList>
    </citation>
    <scope>NUCLEOTIDE SEQUENCE</scope>
    <source>
        <strain evidence="4">Dzin_1.0</strain>
    </source>
</reference>
<dbReference type="InterPro" id="IPR002885">
    <property type="entry name" value="PPR_rpt"/>
</dbReference>
<gene>
    <name evidence="4" type="ORF">J5N97_009927</name>
</gene>
<proteinExistence type="inferred from homology"/>
<dbReference type="Proteomes" id="UP001085076">
    <property type="component" value="Miscellaneous, Linkage group lg02"/>
</dbReference>
<organism evidence="4 5">
    <name type="scientific">Dioscorea zingiberensis</name>
    <dbReference type="NCBI Taxonomy" id="325984"/>
    <lineage>
        <taxon>Eukaryota</taxon>
        <taxon>Viridiplantae</taxon>
        <taxon>Streptophyta</taxon>
        <taxon>Embryophyta</taxon>
        <taxon>Tracheophyta</taxon>
        <taxon>Spermatophyta</taxon>
        <taxon>Magnoliopsida</taxon>
        <taxon>Liliopsida</taxon>
        <taxon>Dioscoreales</taxon>
        <taxon>Dioscoreaceae</taxon>
        <taxon>Dioscorea</taxon>
    </lineage>
</organism>
<dbReference type="Gene3D" id="1.25.40.10">
    <property type="entry name" value="Tetratricopeptide repeat domain"/>
    <property type="match status" value="3"/>
</dbReference>
<dbReference type="PROSITE" id="PS51375">
    <property type="entry name" value="PPR"/>
    <property type="match status" value="3"/>
</dbReference>
<accession>A0A9D5CZP3</accession>